<gene>
    <name evidence="3" type="ORF">SAMN05421512_11750</name>
</gene>
<dbReference type="InterPro" id="IPR002491">
    <property type="entry name" value="ABC_transptr_periplasmic_BD"/>
</dbReference>
<evidence type="ECO:0000256" key="1">
    <source>
        <dbReference type="SAM" id="SignalP"/>
    </source>
</evidence>
<name>A0A285TUG1_9HYPH</name>
<dbReference type="SUPFAM" id="SSF53807">
    <property type="entry name" value="Helical backbone' metal receptor"/>
    <property type="match status" value="1"/>
</dbReference>
<dbReference type="PROSITE" id="PS50983">
    <property type="entry name" value="FE_B12_PBP"/>
    <property type="match status" value="1"/>
</dbReference>
<protein>
    <submittedName>
        <fullName evidence="3">Iron complex transport system substrate-binding protein</fullName>
    </submittedName>
</protein>
<reference evidence="3 4" key="1">
    <citation type="submission" date="2017-08" db="EMBL/GenBank/DDBJ databases">
        <authorList>
            <person name="de Groot N.N."/>
        </authorList>
    </citation>
    <scope>NUCLEOTIDE SEQUENCE [LARGE SCALE GENOMIC DNA]</scope>
    <source>
        <strain evidence="3 4">USBA 352</strain>
    </source>
</reference>
<keyword evidence="4" id="KW-1185">Reference proteome</keyword>
<evidence type="ECO:0000259" key="2">
    <source>
        <dbReference type="PROSITE" id="PS50983"/>
    </source>
</evidence>
<dbReference type="OrthoDB" id="1632039at2"/>
<dbReference type="PANTHER" id="PTHR30535:SF34">
    <property type="entry name" value="MOLYBDATE-BINDING PROTEIN MOLA"/>
    <property type="match status" value="1"/>
</dbReference>
<evidence type="ECO:0000313" key="3">
    <source>
        <dbReference type="EMBL" id="SOC27052.1"/>
    </source>
</evidence>
<dbReference type="InterPro" id="IPR050902">
    <property type="entry name" value="ABC_Transporter_SBP"/>
</dbReference>
<feature type="signal peptide" evidence="1">
    <location>
        <begin position="1"/>
        <end position="34"/>
    </location>
</feature>
<accession>A0A285TUG1</accession>
<proteinExistence type="predicted"/>
<dbReference type="AlphaFoldDB" id="A0A285TUG1"/>
<dbReference type="Gene3D" id="3.40.50.1980">
    <property type="entry name" value="Nitrogenase molybdenum iron protein domain"/>
    <property type="match status" value="2"/>
</dbReference>
<dbReference type="STRING" id="538381.GCA_001696535_02852"/>
<dbReference type="PANTHER" id="PTHR30535">
    <property type="entry name" value="VITAMIN B12-BINDING PROTEIN"/>
    <property type="match status" value="1"/>
</dbReference>
<keyword evidence="1" id="KW-0732">Signal</keyword>
<dbReference type="RefSeq" id="WP_097176646.1">
    <property type="nucleotide sequence ID" value="NZ_OBML01000017.1"/>
</dbReference>
<dbReference type="Pfam" id="PF01497">
    <property type="entry name" value="Peripla_BP_2"/>
    <property type="match status" value="1"/>
</dbReference>
<dbReference type="EMBL" id="OBML01000017">
    <property type="protein sequence ID" value="SOC27052.1"/>
    <property type="molecule type" value="Genomic_DNA"/>
</dbReference>
<feature type="domain" description="Fe/B12 periplasmic-binding" evidence="2">
    <location>
        <begin position="42"/>
        <end position="294"/>
    </location>
</feature>
<sequence length="301" mass="31864">MRASRQASDAKRAAARVFLAALLALTGPGTVALAAGEAAPRRVVSMNLCTDQIAMLVAAPGQLISVSYLAARPDVSLMSAQTAGLTINHGLAEEIFRLDPDLVISGTYTRRATVNMLRRLGRRVEEFAPANGFADIRQNVRRMGELLGREAQAARLIAVFDAEAAALAAAPPEGHAPVLGSFGANSFTTGGGTLENEIVGAAGLRHLGEELEITGTTRLPLEALVLADPDYVLLWERSLADPSRATEILRHPALDARFGSERRLSADSRTWICGTPLTLEAVARLRAEAGGGTSLRPEANR</sequence>
<evidence type="ECO:0000313" key="4">
    <source>
        <dbReference type="Proteomes" id="UP000219331"/>
    </source>
</evidence>
<dbReference type="Proteomes" id="UP000219331">
    <property type="component" value="Unassembled WGS sequence"/>
</dbReference>
<organism evidence="3 4">
    <name type="scientific">Stappia indica</name>
    <dbReference type="NCBI Taxonomy" id="538381"/>
    <lineage>
        <taxon>Bacteria</taxon>
        <taxon>Pseudomonadati</taxon>
        <taxon>Pseudomonadota</taxon>
        <taxon>Alphaproteobacteria</taxon>
        <taxon>Hyphomicrobiales</taxon>
        <taxon>Stappiaceae</taxon>
        <taxon>Stappia</taxon>
    </lineage>
</organism>
<feature type="chain" id="PRO_5012289853" evidence="1">
    <location>
        <begin position="35"/>
        <end position="301"/>
    </location>
</feature>